<dbReference type="GO" id="GO:0032259">
    <property type="term" value="P:methylation"/>
    <property type="evidence" value="ECO:0007669"/>
    <property type="project" value="UniProtKB-KW"/>
</dbReference>
<comment type="caution">
    <text evidence="1">The sequence shown here is derived from an EMBL/GenBank/DDBJ whole genome shotgun (WGS) entry which is preliminary data.</text>
</comment>
<keyword evidence="1" id="KW-0489">Methyltransferase</keyword>
<dbReference type="GO" id="GO:0008168">
    <property type="term" value="F:methyltransferase activity"/>
    <property type="evidence" value="ECO:0007669"/>
    <property type="project" value="UniProtKB-KW"/>
</dbReference>
<protein>
    <submittedName>
        <fullName evidence="1">23S rRNA methyltransferase</fullName>
    </submittedName>
</protein>
<keyword evidence="2" id="KW-1185">Reference proteome</keyword>
<proteinExistence type="predicted"/>
<organism evidence="1 2">
    <name type="scientific">Phytophthora palmivora</name>
    <dbReference type="NCBI Taxonomy" id="4796"/>
    <lineage>
        <taxon>Eukaryota</taxon>
        <taxon>Sar</taxon>
        <taxon>Stramenopiles</taxon>
        <taxon>Oomycota</taxon>
        <taxon>Peronosporomycetes</taxon>
        <taxon>Peronosporales</taxon>
        <taxon>Peronosporaceae</taxon>
        <taxon>Phytophthora</taxon>
    </lineage>
</organism>
<dbReference type="AlphaFoldDB" id="A0A2P4YLN5"/>
<keyword evidence="1" id="KW-0808">Transferase</keyword>
<reference evidence="1 2" key="1">
    <citation type="journal article" date="2017" name="Genome Biol. Evol.">
        <title>Phytophthora megakarya and P. palmivora, closely related causal agents of cacao black pod rot, underwent increases in genome sizes and gene numbers by different mechanisms.</title>
        <authorList>
            <person name="Ali S.S."/>
            <person name="Shao J."/>
            <person name="Lary D.J."/>
            <person name="Kronmiller B."/>
            <person name="Shen D."/>
            <person name="Strem M.D."/>
            <person name="Amoako-Attah I."/>
            <person name="Akrofi A.Y."/>
            <person name="Begoude B.A."/>
            <person name="Ten Hoopen G.M."/>
            <person name="Coulibaly K."/>
            <person name="Kebe B.I."/>
            <person name="Melnick R.L."/>
            <person name="Guiltinan M.J."/>
            <person name="Tyler B.M."/>
            <person name="Meinhardt L.W."/>
            <person name="Bailey B.A."/>
        </authorList>
    </citation>
    <scope>NUCLEOTIDE SEQUENCE [LARGE SCALE GENOMIC DNA]</scope>
    <source>
        <strain evidence="2">sbr112.9</strain>
    </source>
</reference>
<dbReference type="EMBL" id="NCKW01001929">
    <property type="protein sequence ID" value="POM78708.1"/>
    <property type="molecule type" value="Genomic_DNA"/>
</dbReference>
<gene>
    <name evidence="1" type="ORF">PHPALM_3735</name>
</gene>
<name>A0A2P4YLN5_9STRA</name>
<evidence type="ECO:0000313" key="1">
    <source>
        <dbReference type="EMBL" id="POM78708.1"/>
    </source>
</evidence>
<evidence type="ECO:0000313" key="2">
    <source>
        <dbReference type="Proteomes" id="UP000237271"/>
    </source>
</evidence>
<sequence>MPPHKFGRFEDEEHRRNLGDYVRTCVPAAGEQHHRLPAFGCRGLGPLKKEITANWAAETMEAKQRVADGEDDMVPEEKCAKCDLVEGCWEECLCYADCLCYESCVRPVDKDEGAAVDLSALNGDETDTVTGLHEEYTQIGYSVVDGVDHTTATWANDLINYK</sequence>
<accession>A0A2P4YLN5</accession>
<dbReference type="Proteomes" id="UP000237271">
    <property type="component" value="Unassembled WGS sequence"/>
</dbReference>